<dbReference type="GeneID" id="28736212"/>
<dbReference type="InterPro" id="IPR048364">
    <property type="entry name" value="Hikeshi-like_C"/>
</dbReference>
<evidence type="ECO:0000259" key="3">
    <source>
        <dbReference type="Pfam" id="PF21057"/>
    </source>
</evidence>
<evidence type="ECO:0000259" key="2">
    <source>
        <dbReference type="Pfam" id="PF05603"/>
    </source>
</evidence>
<dbReference type="GO" id="GO:0006606">
    <property type="term" value="P:protein import into nucleus"/>
    <property type="evidence" value="ECO:0007669"/>
    <property type="project" value="TreeGrafter"/>
</dbReference>
<feature type="domain" description="Hikeshi-like N-terminal" evidence="2">
    <location>
        <begin position="6"/>
        <end position="117"/>
    </location>
</feature>
<dbReference type="InterPro" id="IPR031318">
    <property type="entry name" value="OPI10"/>
</dbReference>
<keyword evidence="5" id="KW-1185">Reference proteome</keyword>
<evidence type="ECO:0000313" key="4">
    <source>
        <dbReference type="EMBL" id="KPI38663.1"/>
    </source>
</evidence>
<comment type="caution">
    <text evidence="4">The sequence shown here is derived from an EMBL/GenBank/DDBJ whole genome shotgun (WGS) entry which is preliminary data.</text>
</comment>
<dbReference type="InterPro" id="IPR008493">
    <property type="entry name" value="Hikeshi-like_N"/>
</dbReference>
<proteinExistence type="inferred from homology"/>
<dbReference type="PANTHER" id="PTHR12925">
    <property type="entry name" value="HIKESHI FAMILY MEMBER"/>
    <property type="match status" value="1"/>
</dbReference>
<evidence type="ECO:0000256" key="1">
    <source>
        <dbReference type="ARBA" id="ARBA00006623"/>
    </source>
</evidence>
<dbReference type="OrthoDB" id="10248398at2759"/>
<dbReference type="Pfam" id="PF21057">
    <property type="entry name" value="Hikeshi-like_C"/>
    <property type="match status" value="1"/>
</dbReference>
<dbReference type="PANTHER" id="PTHR12925:SF0">
    <property type="entry name" value="PROTEIN HIKESHI"/>
    <property type="match status" value="1"/>
</dbReference>
<dbReference type="STRING" id="1664694.A0A0N1H7I0"/>
<dbReference type="RefSeq" id="XP_017998626.1">
    <property type="nucleotide sequence ID" value="XM_018144332.1"/>
</dbReference>
<reference evidence="4 5" key="1">
    <citation type="submission" date="2015-06" db="EMBL/GenBank/DDBJ databases">
        <title>Draft genome of the ant-associated black yeast Phialophora attae CBS 131958.</title>
        <authorList>
            <person name="Moreno L.F."/>
            <person name="Stielow B.J."/>
            <person name="de Hoog S."/>
            <person name="Vicente V.A."/>
            <person name="Weiss V.A."/>
            <person name="de Vries M."/>
            <person name="Cruz L.M."/>
            <person name="Souza E.M."/>
        </authorList>
    </citation>
    <scope>NUCLEOTIDE SEQUENCE [LARGE SCALE GENOMIC DNA]</scope>
    <source>
        <strain evidence="4 5">CBS 131958</strain>
    </source>
</reference>
<dbReference type="GO" id="GO:0005634">
    <property type="term" value="C:nucleus"/>
    <property type="evidence" value="ECO:0007669"/>
    <property type="project" value="TreeGrafter"/>
</dbReference>
<sequence>MFSLLIPGRALLPPPAPINPEGTQFAFSIPTVPHFSHLVVFLLPGNTFPPNTAAGVHIQLPGQDGFKFLGAIAEEKPSAIFKVNLPAQQQAQGICQVGISIEPMDSIRNQLAALESEKTAGGSGSGTAIQPPSTKILAQRIIKNAFNFLASFSGTLGPGGQEVVPLKSFEEWWRKFERRVELDPGFLERDDQAERVLQSCYGGMRTSSSTSAKSVQQTI</sequence>
<dbReference type="GO" id="GO:0061608">
    <property type="term" value="F:nuclear import signal receptor activity"/>
    <property type="evidence" value="ECO:0007669"/>
    <property type="project" value="TreeGrafter"/>
</dbReference>
<protein>
    <submittedName>
        <fullName evidence="4">Uncharacterized protein</fullName>
    </submittedName>
</protein>
<dbReference type="VEuPathDB" id="FungiDB:AB675_4209"/>
<evidence type="ECO:0000313" key="5">
    <source>
        <dbReference type="Proteomes" id="UP000038010"/>
    </source>
</evidence>
<comment type="similarity">
    <text evidence="1">Belongs to the OPI10 family.</text>
</comment>
<dbReference type="EMBL" id="LFJN01000018">
    <property type="protein sequence ID" value="KPI38663.1"/>
    <property type="molecule type" value="Genomic_DNA"/>
</dbReference>
<name>A0A0N1H7I0_9EURO</name>
<organism evidence="4 5">
    <name type="scientific">Cyphellophora attinorum</name>
    <dbReference type="NCBI Taxonomy" id="1664694"/>
    <lineage>
        <taxon>Eukaryota</taxon>
        <taxon>Fungi</taxon>
        <taxon>Dikarya</taxon>
        <taxon>Ascomycota</taxon>
        <taxon>Pezizomycotina</taxon>
        <taxon>Eurotiomycetes</taxon>
        <taxon>Chaetothyriomycetidae</taxon>
        <taxon>Chaetothyriales</taxon>
        <taxon>Cyphellophoraceae</taxon>
        <taxon>Cyphellophora</taxon>
    </lineage>
</organism>
<dbReference type="GO" id="GO:0005829">
    <property type="term" value="C:cytosol"/>
    <property type="evidence" value="ECO:0007669"/>
    <property type="project" value="TreeGrafter"/>
</dbReference>
<dbReference type="Pfam" id="PF05603">
    <property type="entry name" value="Hikeshi-like_N"/>
    <property type="match status" value="1"/>
</dbReference>
<feature type="domain" description="Hikeshi-like C-terminal" evidence="3">
    <location>
        <begin position="133"/>
        <end position="189"/>
    </location>
</feature>
<gene>
    <name evidence="4" type="ORF">AB675_4209</name>
</gene>
<dbReference type="Proteomes" id="UP000038010">
    <property type="component" value="Unassembled WGS sequence"/>
</dbReference>
<accession>A0A0N1H7I0</accession>
<dbReference type="AlphaFoldDB" id="A0A0N1H7I0"/>